<dbReference type="CDD" id="cd02440">
    <property type="entry name" value="AdoMet_MTases"/>
    <property type="match status" value="1"/>
</dbReference>
<dbReference type="EMBL" id="FNGI01000018">
    <property type="protein sequence ID" value="SDM29306.1"/>
    <property type="molecule type" value="Genomic_DNA"/>
</dbReference>
<evidence type="ECO:0000313" key="3">
    <source>
        <dbReference type="EMBL" id="SDM29306.1"/>
    </source>
</evidence>
<dbReference type="InterPro" id="IPR050447">
    <property type="entry name" value="Erg6_SMT_methyltransf"/>
</dbReference>
<dbReference type="PANTHER" id="PTHR44068">
    <property type="entry name" value="ZGC:194242"/>
    <property type="match status" value="1"/>
</dbReference>
<dbReference type="PANTHER" id="PTHR44068:SF11">
    <property type="entry name" value="GERANYL DIPHOSPHATE 2-C-METHYLTRANSFERASE"/>
    <property type="match status" value="1"/>
</dbReference>
<proteinExistence type="predicted"/>
<dbReference type="OrthoDB" id="9795634at2"/>
<evidence type="ECO:0000313" key="4">
    <source>
        <dbReference type="Proteomes" id="UP000198654"/>
    </source>
</evidence>
<dbReference type="InterPro" id="IPR029063">
    <property type="entry name" value="SAM-dependent_MTases_sf"/>
</dbReference>
<organism evidence="3 4">
    <name type="scientific">Modicisalibacter muralis</name>
    <dbReference type="NCBI Taxonomy" id="119000"/>
    <lineage>
        <taxon>Bacteria</taxon>
        <taxon>Pseudomonadati</taxon>
        <taxon>Pseudomonadota</taxon>
        <taxon>Gammaproteobacteria</taxon>
        <taxon>Oceanospirillales</taxon>
        <taxon>Halomonadaceae</taxon>
        <taxon>Modicisalibacter</taxon>
    </lineage>
</organism>
<gene>
    <name evidence="3" type="ORF">SAMN05661010_03861</name>
</gene>
<keyword evidence="4" id="KW-1185">Reference proteome</keyword>
<accession>A0A1G9S1G1</accession>
<dbReference type="Proteomes" id="UP000198654">
    <property type="component" value="Unassembled WGS sequence"/>
</dbReference>
<name>A0A1G9S1G1_9GAMM</name>
<evidence type="ECO:0000256" key="1">
    <source>
        <dbReference type="ARBA" id="ARBA00022679"/>
    </source>
</evidence>
<reference evidence="3 4" key="1">
    <citation type="submission" date="2016-10" db="EMBL/GenBank/DDBJ databases">
        <authorList>
            <person name="de Groot N.N."/>
        </authorList>
    </citation>
    <scope>NUCLEOTIDE SEQUENCE [LARGE SCALE GENOMIC DNA]</scope>
    <source>
        <strain evidence="3 4">DSM 14789</strain>
    </source>
</reference>
<sequence length="278" mass="30277">MTDATTLHTPSTAPDYAAIKTRQQAVWSAGDYARIGVTLQIVGEQLCEAMDLRSGQTVLDVAAGNGNASLAAARRFCKVVSTDYVDALLANSARRAEAEGLAIDYQQADAENLPFPEATFDNVVSTYGVMFTPDQAQAAAELIRVCKPGGKIGLANWTPQGFIGQLFKTIGRYMPPPAGVKPPSAWGTQAFLEECFGPHTTKIGVTSRQFVFRYQSPQHWLDMFRTYYGPTLKLFEALDDGARQALRTDILALIDSLNRATDGTMVVPSEYLEVVITR</sequence>
<dbReference type="GO" id="GO:0032259">
    <property type="term" value="P:methylation"/>
    <property type="evidence" value="ECO:0007669"/>
    <property type="project" value="UniProtKB-KW"/>
</dbReference>
<protein>
    <submittedName>
        <fullName evidence="3">Methyltransferase domain-containing protein</fullName>
    </submittedName>
</protein>
<dbReference type="STRING" id="119000.SAMN05661010_03861"/>
<dbReference type="InterPro" id="IPR013216">
    <property type="entry name" value="Methyltransf_11"/>
</dbReference>
<keyword evidence="1 3" id="KW-0808">Transferase</keyword>
<keyword evidence="3" id="KW-0489">Methyltransferase</keyword>
<dbReference type="RefSeq" id="WP_089730906.1">
    <property type="nucleotide sequence ID" value="NZ_FNGI01000018.1"/>
</dbReference>
<dbReference type="AlphaFoldDB" id="A0A1G9S1G1"/>
<evidence type="ECO:0000259" key="2">
    <source>
        <dbReference type="Pfam" id="PF08241"/>
    </source>
</evidence>
<dbReference type="Gene3D" id="3.40.50.150">
    <property type="entry name" value="Vaccinia Virus protein VP39"/>
    <property type="match status" value="1"/>
</dbReference>
<dbReference type="Pfam" id="PF08241">
    <property type="entry name" value="Methyltransf_11"/>
    <property type="match status" value="1"/>
</dbReference>
<feature type="domain" description="Methyltransferase type 11" evidence="2">
    <location>
        <begin position="59"/>
        <end position="152"/>
    </location>
</feature>
<dbReference type="GO" id="GO:0008757">
    <property type="term" value="F:S-adenosylmethionine-dependent methyltransferase activity"/>
    <property type="evidence" value="ECO:0007669"/>
    <property type="project" value="InterPro"/>
</dbReference>
<dbReference type="SUPFAM" id="SSF53335">
    <property type="entry name" value="S-adenosyl-L-methionine-dependent methyltransferases"/>
    <property type="match status" value="1"/>
</dbReference>